<evidence type="ECO:0000313" key="2">
    <source>
        <dbReference type="EMBL" id="MBA8921364.1"/>
    </source>
</evidence>
<gene>
    <name evidence="2" type="ORF">HNR24_001297</name>
</gene>
<reference evidence="2 3" key="1">
    <citation type="submission" date="2020-08" db="EMBL/GenBank/DDBJ databases">
        <title>Sequencing the genomes of 1000 actinobacteria strains.</title>
        <authorList>
            <person name="Klenk H.-P."/>
        </authorList>
    </citation>
    <scope>NUCLEOTIDE SEQUENCE [LARGE SCALE GENOMIC DNA]</scope>
    <source>
        <strain evidence="2 3">DSM 19081</strain>
    </source>
</reference>
<evidence type="ECO:0000256" key="1">
    <source>
        <dbReference type="SAM" id="MobiDB-lite"/>
    </source>
</evidence>
<dbReference type="SUPFAM" id="SSF53271">
    <property type="entry name" value="PRTase-like"/>
    <property type="match status" value="1"/>
</dbReference>
<name>A0A839FWB1_9MICC</name>
<dbReference type="Proteomes" id="UP000546252">
    <property type="component" value="Unassembled WGS sequence"/>
</dbReference>
<keyword evidence="2" id="KW-0328">Glycosyltransferase</keyword>
<dbReference type="GO" id="GO:0016757">
    <property type="term" value="F:glycosyltransferase activity"/>
    <property type="evidence" value="ECO:0007669"/>
    <property type="project" value="UniProtKB-KW"/>
</dbReference>
<evidence type="ECO:0000313" key="3">
    <source>
        <dbReference type="Proteomes" id="UP000546252"/>
    </source>
</evidence>
<dbReference type="InterPro" id="IPR029057">
    <property type="entry name" value="PRTase-like"/>
</dbReference>
<feature type="compositionally biased region" description="Basic and acidic residues" evidence="1">
    <location>
        <begin position="171"/>
        <end position="186"/>
    </location>
</feature>
<comment type="caution">
    <text evidence="2">The sequence shown here is derived from an EMBL/GenBank/DDBJ whole genome shotgun (WGS) entry which is preliminary data.</text>
</comment>
<dbReference type="CDD" id="cd06223">
    <property type="entry name" value="PRTases_typeI"/>
    <property type="match status" value="1"/>
</dbReference>
<protein>
    <submittedName>
        <fullName evidence="2">Putative amidophosphoribosyltransferase</fullName>
    </submittedName>
</protein>
<dbReference type="EMBL" id="JACJIH010000001">
    <property type="protein sequence ID" value="MBA8921364.1"/>
    <property type="molecule type" value="Genomic_DNA"/>
</dbReference>
<sequence length="269" mass="29830">MQRVHTRSLPQLRRISPIMTNVGRSAREIQLEGLLDIPEFCGWCGTPVDGYEVCFGCKQISDSTSQSLLPDNIALLTYAIHGRQSATDVYRYKEAGKQSTVNESLSRMKILTNFFIYHHSGCFRHATGSTVDSITHVPSGKGRHPHPLETQIEQLFPPELRRVRLSPTKGPRTEGREETVDPKGHNVADGVEGSHVLLLEDTWVRGFSALSATAALKEAGADTVSLLVLARYLRPNFTATQTWLAQQERLTPYDPTFCPVTRSQTCPGG</sequence>
<feature type="region of interest" description="Disordered" evidence="1">
    <location>
        <begin position="165"/>
        <end position="187"/>
    </location>
</feature>
<dbReference type="InterPro" id="IPR000836">
    <property type="entry name" value="PRTase_dom"/>
</dbReference>
<proteinExistence type="predicted"/>
<accession>A0A839FWB1</accession>
<dbReference type="Gene3D" id="3.40.50.2020">
    <property type="match status" value="1"/>
</dbReference>
<dbReference type="AlphaFoldDB" id="A0A839FWB1"/>
<organism evidence="2 3">
    <name type="scientific">Nesterenkonia jeotgali</name>
    <dbReference type="NCBI Taxonomy" id="317018"/>
    <lineage>
        <taxon>Bacteria</taxon>
        <taxon>Bacillati</taxon>
        <taxon>Actinomycetota</taxon>
        <taxon>Actinomycetes</taxon>
        <taxon>Micrococcales</taxon>
        <taxon>Micrococcaceae</taxon>
        <taxon>Nesterenkonia</taxon>
    </lineage>
</organism>
<keyword evidence="2" id="KW-0808">Transferase</keyword>